<dbReference type="Gene3D" id="3.40.50.150">
    <property type="entry name" value="Vaccinia Virus protein VP39"/>
    <property type="match status" value="1"/>
</dbReference>
<dbReference type="PRINTS" id="PR00105">
    <property type="entry name" value="C5METTRFRASE"/>
</dbReference>
<sequence>MSEKRDGAAPGGTVRALELFCGIGGFAAAVAGWNVQVVGALDQSAEALAVYRRNFPTHPAHQLDLERVSAWELTNFSADLWWLSPPCQPYCERGVRRDLADHRARSLVRILELLGRIPDDRLPRHLALENVAGFVGSQAHDRLTRLLSERGYSLLERQICPTGLGVPSRRPRYYLAASRGPLPAPEPSSPEQGRGLGEYLDPLPGEAMPPELRLADGIIARFGKGLRILDPSDPSAYTTCFTAGYGRSIVNAGSYLRHDGTVRRFTPGEIARLLHFPAGFSFPATLSLRKQWHLVGNSLSITAVREVLRAFPELCSSART</sequence>
<dbReference type="Gene3D" id="3.90.120.10">
    <property type="entry name" value="DNA Methylase, subunit A, domain 2"/>
    <property type="match status" value="1"/>
</dbReference>
<dbReference type="InterPro" id="IPR050750">
    <property type="entry name" value="C5-MTase"/>
</dbReference>
<keyword evidence="2 7" id="KW-0489">Methyltransferase</keyword>
<dbReference type="AlphaFoldDB" id="A0A562VLV6"/>
<comment type="caution">
    <text evidence="9">The sequence shown here is derived from an EMBL/GenBank/DDBJ whole genome shotgun (WGS) entry which is preliminary data.</text>
</comment>
<evidence type="ECO:0000256" key="8">
    <source>
        <dbReference type="SAM" id="MobiDB-lite"/>
    </source>
</evidence>
<dbReference type="GO" id="GO:0009307">
    <property type="term" value="P:DNA restriction-modification system"/>
    <property type="evidence" value="ECO:0007669"/>
    <property type="project" value="UniProtKB-KW"/>
</dbReference>
<keyword evidence="10" id="KW-1185">Reference proteome</keyword>
<keyword evidence="4 7" id="KW-0949">S-adenosyl-L-methionine</keyword>
<protein>
    <recommendedName>
        <fullName evidence="1">DNA (cytosine-5-)-methyltransferase</fullName>
        <ecNumber evidence="1">2.1.1.37</ecNumber>
    </recommendedName>
</protein>
<dbReference type="Pfam" id="PF00145">
    <property type="entry name" value="DNA_methylase"/>
    <property type="match status" value="1"/>
</dbReference>
<evidence type="ECO:0000256" key="3">
    <source>
        <dbReference type="ARBA" id="ARBA00022679"/>
    </source>
</evidence>
<reference evidence="9 10" key="1">
    <citation type="submission" date="2019-07" db="EMBL/GenBank/DDBJ databases">
        <title>Genomic Encyclopedia of Archaeal and Bacterial Type Strains, Phase II (KMG-II): from individual species to whole genera.</title>
        <authorList>
            <person name="Goeker M."/>
        </authorList>
    </citation>
    <scope>NUCLEOTIDE SEQUENCE [LARGE SCALE GENOMIC DNA]</scope>
    <source>
        <strain evidence="9 10">ATCC BAA-1139</strain>
    </source>
</reference>
<dbReference type="Proteomes" id="UP000319449">
    <property type="component" value="Unassembled WGS sequence"/>
</dbReference>
<dbReference type="GO" id="GO:0003886">
    <property type="term" value="F:DNA (cytosine-5-)-methyltransferase activity"/>
    <property type="evidence" value="ECO:0007669"/>
    <property type="project" value="UniProtKB-EC"/>
</dbReference>
<evidence type="ECO:0000256" key="4">
    <source>
        <dbReference type="ARBA" id="ARBA00022691"/>
    </source>
</evidence>
<dbReference type="PANTHER" id="PTHR46098">
    <property type="entry name" value="TRNA (CYTOSINE(38)-C(5))-METHYLTRANSFERASE"/>
    <property type="match status" value="1"/>
</dbReference>
<evidence type="ECO:0000313" key="9">
    <source>
        <dbReference type="EMBL" id="TWJ18717.1"/>
    </source>
</evidence>
<dbReference type="EMBL" id="VLLN01000015">
    <property type="protein sequence ID" value="TWJ18717.1"/>
    <property type="molecule type" value="Genomic_DNA"/>
</dbReference>
<evidence type="ECO:0000256" key="1">
    <source>
        <dbReference type="ARBA" id="ARBA00011975"/>
    </source>
</evidence>
<evidence type="ECO:0000256" key="5">
    <source>
        <dbReference type="ARBA" id="ARBA00022747"/>
    </source>
</evidence>
<dbReference type="InterPro" id="IPR029063">
    <property type="entry name" value="SAM-dependent_MTases_sf"/>
</dbReference>
<accession>A0A562VLV6</accession>
<comment type="catalytic activity">
    <reaction evidence="6">
        <text>a 2'-deoxycytidine in DNA + S-adenosyl-L-methionine = a 5-methyl-2'-deoxycytidine in DNA + S-adenosyl-L-homocysteine + H(+)</text>
        <dbReference type="Rhea" id="RHEA:13681"/>
        <dbReference type="Rhea" id="RHEA-COMP:11369"/>
        <dbReference type="Rhea" id="RHEA-COMP:11370"/>
        <dbReference type="ChEBI" id="CHEBI:15378"/>
        <dbReference type="ChEBI" id="CHEBI:57856"/>
        <dbReference type="ChEBI" id="CHEBI:59789"/>
        <dbReference type="ChEBI" id="CHEBI:85452"/>
        <dbReference type="ChEBI" id="CHEBI:85454"/>
        <dbReference type="EC" id="2.1.1.37"/>
    </reaction>
</comment>
<evidence type="ECO:0000256" key="7">
    <source>
        <dbReference type="PROSITE-ProRule" id="PRU01016"/>
    </source>
</evidence>
<evidence type="ECO:0000256" key="6">
    <source>
        <dbReference type="ARBA" id="ARBA00047422"/>
    </source>
</evidence>
<evidence type="ECO:0000313" key="10">
    <source>
        <dbReference type="Proteomes" id="UP000319449"/>
    </source>
</evidence>
<comment type="similarity">
    <text evidence="7">Belongs to the class I-like SAM-binding methyltransferase superfamily. C5-methyltransferase family.</text>
</comment>
<feature type="region of interest" description="Disordered" evidence="8">
    <location>
        <begin position="177"/>
        <end position="197"/>
    </location>
</feature>
<dbReference type="RefSeq" id="WP_145023290.1">
    <property type="nucleotide sequence ID" value="NZ_VLLN01000015.1"/>
</dbReference>
<organism evidence="9 10">
    <name type="scientific">Geobacter argillaceus</name>
    <dbReference type="NCBI Taxonomy" id="345631"/>
    <lineage>
        <taxon>Bacteria</taxon>
        <taxon>Pseudomonadati</taxon>
        <taxon>Thermodesulfobacteriota</taxon>
        <taxon>Desulfuromonadia</taxon>
        <taxon>Geobacterales</taxon>
        <taxon>Geobacteraceae</taxon>
        <taxon>Geobacter</taxon>
    </lineage>
</organism>
<gene>
    <name evidence="9" type="ORF">JN12_02537</name>
</gene>
<dbReference type="PANTHER" id="PTHR46098:SF1">
    <property type="entry name" value="TRNA (CYTOSINE(38)-C(5))-METHYLTRANSFERASE"/>
    <property type="match status" value="1"/>
</dbReference>
<feature type="active site" evidence="7">
    <location>
        <position position="87"/>
    </location>
</feature>
<name>A0A562VLV6_9BACT</name>
<dbReference type="PROSITE" id="PS51679">
    <property type="entry name" value="SAM_MT_C5"/>
    <property type="match status" value="1"/>
</dbReference>
<dbReference type="EC" id="2.1.1.37" evidence="1"/>
<proteinExistence type="inferred from homology"/>
<dbReference type="InterPro" id="IPR001525">
    <property type="entry name" value="C5_MeTfrase"/>
</dbReference>
<dbReference type="GO" id="GO:0032259">
    <property type="term" value="P:methylation"/>
    <property type="evidence" value="ECO:0007669"/>
    <property type="project" value="UniProtKB-KW"/>
</dbReference>
<dbReference type="SUPFAM" id="SSF53335">
    <property type="entry name" value="S-adenosyl-L-methionine-dependent methyltransferases"/>
    <property type="match status" value="1"/>
</dbReference>
<evidence type="ECO:0000256" key="2">
    <source>
        <dbReference type="ARBA" id="ARBA00022603"/>
    </source>
</evidence>
<keyword evidence="5" id="KW-0680">Restriction system</keyword>
<keyword evidence="3 7" id="KW-0808">Transferase</keyword>
<dbReference type="OrthoDB" id="9813719at2"/>